<accession>A0A2A6D3C8</accession>
<protein>
    <submittedName>
        <fullName evidence="1">Uncharacterized protein</fullName>
    </submittedName>
</protein>
<organism evidence="1 2">
    <name type="scientific">Pristionchus pacificus</name>
    <name type="common">Parasitic nematode worm</name>
    <dbReference type="NCBI Taxonomy" id="54126"/>
    <lineage>
        <taxon>Eukaryota</taxon>
        <taxon>Metazoa</taxon>
        <taxon>Ecdysozoa</taxon>
        <taxon>Nematoda</taxon>
        <taxon>Chromadorea</taxon>
        <taxon>Rhabditida</taxon>
        <taxon>Rhabditina</taxon>
        <taxon>Diplogasteromorpha</taxon>
        <taxon>Diplogasteroidea</taxon>
        <taxon>Neodiplogasteridae</taxon>
        <taxon>Pristionchus</taxon>
    </lineage>
</organism>
<dbReference type="AlphaFoldDB" id="A0A2A6D3C8"/>
<evidence type="ECO:0000313" key="2">
    <source>
        <dbReference type="Proteomes" id="UP000005239"/>
    </source>
</evidence>
<evidence type="ECO:0000313" key="1">
    <source>
        <dbReference type="EnsemblMetazoa" id="PPA46008.1"/>
    </source>
</evidence>
<reference evidence="2" key="1">
    <citation type="journal article" date="2008" name="Nat. Genet.">
        <title>The Pristionchus pacificus genome provides a unique perspective on nematode lifestyle and parasitism.</title>
        <authorList>
            <person name="Dieterich C."/>
            <person name="Clifton S.W."/>
            <person name="Schuster L.N."/>
            <person name="Chinwalla A."/>
            <person name="Delehaunty K."/>
            <person name="Dinkelacker I."/>
            <person name="Fulton L."/>
            <person name="Fulton R."/>
            <person name="Godfrey J."/>
            <person name="Minx P."/>
            <person name="Mitreva M."/>
            <person name="Roeseler W."/>
            <person name="Tian H."/>
            <person name="Witte H."/>
            <person name="Yang S.P."/>
            <person name="Wilson R.K."/>
            <person name="Sommer R.J."/>
        </authorList>
    </citation>
    <scope>NUCLEOTIDE SEQUENCE [LARGE SCALE GENOMIC DNA]</scope>
    <source>
        <strain evidence="2">PS312</strain>
    </source>
</reference>
<accession>A0A8R1V6S0</accession>
<name>A0A2A6D3C8_PRIPA</name>
<reference evidence="1" key="2">
    <citation type="submission" date="2022-06" db="UniProtKB">
        <authorList>
            <consortium name="EnsemblMetazoa"/>
        </authorList>
    </citation>
    <scope>IDENTIFICATION</scope>
    <source>
        <strain evidence="1">PS312</strain>
    </source>
</reference>
<dbReference type="Proteomes" id="UP000005239">
    <property type="component" value="Unassembled WGS sequence"/>
</dbReference>
<proteinExistence type="predicted"/>
<dbReference type="EnsemblMetazoa" id="PPA46008.1">
    <property type="protein sequence ID" value="PPA46008.1"/>
    <property type="gene ID" value="WBGene00284377"/>
</dbReference>
<keyword evidence="2" id="KW-1185">Reference proteome</keyword>
<sequence length="77" mass="8980">MEIAAATNEHVGTDYNLLEWYQLAKRKCAFEQLLMLGSSWMAIEMIDRDVAIEQCKNKKEEDAMNNLHFENEAMIKL</sequence>
<gene>
    <name evidence="1" type="primary">WBGene00284377</name>
</gene>